<dbReference type="AlphaFoldDB" id="A0AAN6ZIM5"/>
<gene>
    <name evidence="3" type="ORF">C8A04DRAFT_33278</name>
</gene>
<dbReference type="SUPFAM" id="SSF53850">
    <property type="entry name" value="Periplasmic binding protein-like II"/>
    <property type="match status" value="1"/>
</dbReference>
<protein>
    <submittedName>
        <fullName evidence="3">Aliphatic sulfonates-binding protein</fullName>
    </submittedName>
</protein>
<evidence type="ECO:0000259" key="2">
    <source>
        <dbReference type="Pfam" id="PF09084"/>
    </source>
</evidence>
<feature type="domain" description="SsuA/THI5-like" evidence="2">
    <location>
        <begin position="66"/>
        <end position="249"/>
    </location>
</feature>
<dbReference type="Proteomes" id="UP001302676">
    <property type="component" value="Unassembled WGS sequence"/>
</dbReference>
<dbReference type="GeneID" id="87819018"/>
<keyword evidence="4" id="KW-1185">Reference proteome</keyword>
<dbReference type="EMBL" id="MU853675">
    <property type="protein sequence ID" value="KAK4139253.1"/>
    <property type="molecule type" value="Genomic_DNA"/>
</dbReference>
<evidence type="ECO:0000313" key="3">
    <source>
        <dbReference type="EMBL" id="KAK4139253.1"/>
    </source>
</evidence>
<evidence type="ECO:0000256" key="1">
    <source>
        <dbReference type="SAM" id="SignalP"/>
    </source>
</evidence>
<reference evidence="3" key="2">
    <citation type="submission" date="2023-05" db="EMBL/GenBank/DDBJ databases">
        <authorList>
            <consortium name="Lawrence Berkeley National Laboratory"/>
            <person name="Steindorff A."/>
            <person name="Hensen N."/>
            <person name="Bonometti L."/>
            <person name="Westerberg I."/>
            <person name="Brannstrom I.O."/>
            <person name="Guillou S."/>
            <person name="Cros-Aarteil S."/>
            <person name="Calhoun S."/>
            <person name="Haridas S."/>
            <person name="Kuo A."/>
            <person name="Mondo S."/>
            <person name="Pangilinan J."/>
            <person name="Riley R."/>
            <person name="Labutti K."/>
            <person name="Andreopoulos B."/>
            <person name="Lipzen A."/>
            <person name="Chen C."/>
            <person name="Yanf M."/>
            <person name="Daum C."/>
            <person name="Ng V."/>
            <person name="Clum A."/>
            <person name="Ohm R."/>
            <person name="Martin F."/>
            <person name="Silar P."/>
            <person name="Natvig D."/>
            <person name="Lalanne C."/>
            <person name="Gautier V."/>
            <person name="Ament-Velasquez S.L."/>
            <person name="Kruys A."/>
            <person name="Hutchinson M.I."/>
            <person name="Powell A.J."/>
            <person name="Barry K."/>
            <person name="Miller A.N."/>
            <person name="Grigoriev I.V."/>
            <person name="Debuchy R."/>
            <person name="Gladieux P."/>
            <person name="Thoren M.H."/>
            <person name="Johannesson H."/>
        </authorList>
    </citation>
    <scope>NUCLEOTIDE SEQUENCE</scope>
    <source>
        <strain evidence="3">CBS 141.50</strain>
    </source>
</reference>
<dbReference type="InterPro" id="IPR015168">
    <property type="entry name" value="SsuA/THI5"/>
</dbReference>
<name>A0AAN6ZIM5_9PEZI</name>
<comment type="caution">
    <text evidence="3">The sequence shown here is derived from an EMBL/GenBank/DDBJ whole genome shotgun (WGS) entry which is preliminary data.</text>
</comment>
<keyword evidence="1" id="KW-0732">Signal</keyword>
<dbReference type="RefSeq" id="XP_062632624.1">
    <property type="nucleotide sequence ID" value="XM_062782405.1"/>
</dbReference>
<feature type="chain" id="PRO_5043024279" evidence="1">
    <location>
        <begin position="20"/>
        <end position="328"/>
    </location>
</feature>
<dbReference type="Pfam" id="PF09084">
    <property type="entry name" value="NMT1"/>
    <property type="match status" value="1"/>
</dbReference>
<accession>A0AAN6ZIM5</accession>
<organism evidence="3 4">
    <name type="scientific">Dichotomopilus funicola</name>
    <dbReference type="NCBI Taxonomy" id="1934379"/>
    <lineage>
        <taxon>Eukaryota</taxon>
        <taxon>Fungi</taxon>
        <taxon>Dikarya</taxon>
        <taxon>Ascomycota</taxon>
        <taxon>Pezizomycotina</taxon>
        <taxon>Sordariomycetes</taxon>
        <taxon>Sordariomycetidae</taxon>
        <taxon>Sordariales</taxon>
        <taxon>Chaetomiaceae</taxon>
        <taxon>Dichotomopilus</taxon>
    </lineage>
</organism>
<dbReference type="Gene3D" id="3.40.190.10">
    <property type="entry name" value="Periplasmic binding protein-like II"/>
    <property type="match status" value="1"/>
</dbReference>
<evidence type="ECO:0000313" key="4">
    <source>
        <dbReference type="Proteomes" id="UP001302676"/>
    </source>
</evidence>
<dbReference type="PANTHER" id="PTHR30024">
    <property type="entry name" value="ALIPHATIC SULFONATES-BINDING PROTEIN-RELATED"/>
    <property type="match status" value="1"/>
</dbReference>
<sequence length="328" mass="35796">MRLTRLLLPLLPLIPPTTPLNIACISDWIEHTPLFHTAQHLYAGPDVATLSRGGVVNLIDGTFPSVDLGANAETQGLKQYVQHRNIRLIGIIVEVPYRLVANTARANITALTDLRGKRIGTIPGTSAEVFIRQLLATVGLQAGTDYQIVSGNVCMREPCAADTLPEQLRAGQIDAFGIWETSVELGVRALGGLVENGGTGTAVTFQDLEVYRVYSLYSTMEKLADPQTRKRIVAFVKGLAQAYEVFKAEGEEVLGEVAQRVGVDGDVLKAVWGDHLWGPGDLGDRLLEFLNREDEYLAGVDKRQRLTKEELKTFVDASVYAEAAADLQ</sequence>
<proteinExistence type="predicted"/>
<dbReference type="PANTHER" id="PTHR30024:SF42">
    <property type="entry name" value="ALIPHATIC SULFONATES-BINDING PROTEIN-RELATED"/>
    <property type="match status" value="1"/>
</dbReference>
<feature type="signal peptide" evidence="1">
    <location>
        <begin position="1"/>
        <end position="19"/>
    </location>
</feature>
<reference evidence="3" key="1">
    <citation type="journal article" date="2023" name="Mol. Phylogenet. Evol.">
        <title>Genome-scale phylogeny and comparative genomics of the fungal order Sordariales.</title>
        <authorList>
            <person name="Hensen N."/>
            <person name="Bonometti L."/>
            <person name="Westerberg I."/>
            <person name="Brannstrom I.O."/>
            <person name="Guillou S."/>
            <person name="Cros-Aarteil S."/>
            <person name="Calhoun S."/>
            <person name="Haridas S."/>
            <person name="Kuo A."/>
            <person name="Mondo S."/>
            <person name="Pangilinan J."/>
            <person name="Riley R."/>
            <person name="LaButti K."/>
            <person name="Andreopoulos B."/>
            <person name="Lipzen A."/>
            <person name="Chen C."/>
            <person name="Yan M."/>
            <person name="Daum C."/>
            <person name="Ng V."/>
            <person name="Clum A."/>
            <person name="Steindorff A."/>
            <person name="Ohm R.A."/>
            <person name="Martin F."/>
            <person name="Silar P."/>
            <person name="Natvig D.O."/>
            <person name="Lalanne C."/>
            <person name="Gautier V."/>
            <person name="Ament-Velasquez S.L."/>
            <person name="Kruys A."/>
            <person name="Hutchinson M.I."/>
            <person name="Powell A.J."/>
            <person name="Barry K."/>
            <person name="Miller A.N."/>
            <person name="Grigoriev I.V."/>
            <person name="Debuchy R."/>
            <person name="Gladieux P."/>
            <person name="Hiltunen Thoren M."/>
            <person name="Johannesson H."/>
        </authorList>
    </citation>
    <scope>NUCLEOTIDE SEQUENCE</scope>
    <source>
        <strain evidence="3">CBS 141.50</strain>
    </source>
</reference>